<accession>A0ABQ5KTV3</accession>
<evidence type="ECO:0000313" key="1">
    <source>
        <dbReference type="EMBL" id="GKT35897.1"/>
    </source>
</evidence>
<dbReference type="EMBL" id="BQXS01011092">
    <property type="protein sequence ID" value="GKT35897.1"/>
    <property type="molecule type" value="Genomic_DNA"/>
</dbReference>
<sequence>MDFGAILGPDYAETNVQETEVQAQVEDLIPISGYCIPHSAAAHDDTANGYLYFDDVFAFICDEKQRNLNLNMKSCTSRHPCVCCCSDLISDPTALGCERTPTTHTVDTGKKGPPLFPHESSQLSSFQLFKHQTFDILHSCYKSQVLRSLNALFDRVVSKMGYTAIYSILYERILEGFETKKFLEFLLIFNLPLVESEQRRCHIDDKKFVLDISIFTTLVIYGMNDDSVTHEKVAFI</sequence>
<reference evidence="1" key="1">
    <citation type="submission" date="2022-03" db="EMBL/GenBank/DDBJ databases">
        <title>Draft genome sequence of Aduncisulcus paluster, a free-living microaerophilic Fornicata.</title>
        <authorList>
            <person name="Yuyama I."/>
            <person name="Kume K."/>
            <person name="Tamura T."/>
            <person name="Inagaki Y."/>
            <person name="Hashimoto T."/>
        </authorList>
    </citation>
    <scope>NUCLEOTIDE SEQUENCE</scope>
    <source>
        <strain evidence="1">NY0171</strain>
    </source>
</reference>
<comment type="caution">
    <text evidence="1">The sequence shown here is derived from an EMBL/GenBank/DDBJ whole genome shotgun (WGS) entry which is preliminary data.</text>
</comment>
<evidence type="ECO:0000313" key="2">
    <source>
        <dbReference type="Proteomes" id="UP001057375"/>
    </source>
</evidence>
<organism evidence="1 2">
    <name type="scientific">Aduncisulcus paluster</name>
    <dbReference type="NCBI Taxonomy" id="2918883"/>
    <lineage>
        <taxon>Eukaryota</taxon>
        <taxon>Metamonada</taxon>
        <taxon>Carpediemonas-like organisms</taxon>
        <taxon>Aduncisulcus</taxon>
    </lineage>
</organism>
<gene>
    <name evidence="1" type="ORF">ADUPG1_008962</name>
</gene>
<protein>
    <submittedName>
        <fullName evidence="1">Uncharacterized protein</fullName>
    </submittedName>
</protein>
<keyword evidence="2" id="KW-1185">Reference proteome</keyword>
<proteinExistence type="predicted"/>
<dbReference type="Proteomes" id="UP001057375">
    <property type="component" value="Unassembled WGS sequence"/>
</dbReference>
<name>A0ABQ5KTV3_9EUKA</name>